<evidence type="ECO:0000256" key="1">
    <source>
        <dbReference type="ARBA" id="ARBA00007447"/>
    </source>
</evidence>
<keyword evidence="6" id="KW-0865">Zymogen</keyword>
<dbReference type="PANTHER" id="PTHR47965">
    <property type="entry name" value="ASPARTYL PROTEASE-RELATED"/>
    <property type="match status" value="1"/>
</dbReference>
<protein>
    <recommendedName>
        <fullName evidence="7">Peptidase A1 domain-containing protein</fullName>
    </recommendedName>
</protein>
<comment type="caution">
    <text evidence="8">The sequence shown here is derived from an EMBL/GenBank/DDBJ whole genome shotgun (WGS) entry which is preliminary data.</text>
</comment>
<dbReference type="Pfam" id="PF00026">
    <property type="entry name" value="Asp"/>
    <property type="match status" value="1"/>
</dbReference>
<sequence length="630" mass="70947">MTNYGNIDFAMNWIKSLRRVRMAKWYMFATDDRTLEELQRRVGPQDTHKVYRLPTSIHSELENNKGEHYKYRSEGWTKLMQSVPRFIKWLLFEKIRGPILYSDTDIVWIEHPYSAFPANPDKTKKVIRFDLIASVDGRVFEDNPRECPQYGSFCGGLMHLQNNIKIEKLLDDWLSHIMKMADGKNQPAYNVAISENRRHAGLVVHTLDCAAYVNGWRAFCLDIVSKKKKFTCQFDWSGYQNRSPVMLHATYTFVVACDYTPMHLFSALSILAAVLKEANAGGILRQEIERSLLKSKEPPGFALYTAVAVDKQEENVFVDTGSSYFSLILKSYYESMVGKGSCEELFFKCYECPQPCEPTEPTYIKFGGGYMFEIFKHEGSITIGTATVDGISFGLIFGSDPPPPAVSPVQLLGLGPDVDQRYPSLMKQLLAHPSKPIKENTFALYLKPVSSDTSEGELILGGGDDSLYQKPLLFVPAIKEDSWTVKLNAIQPEKGPKVAVDDSVLLDTGCNSIFTPQAVFGQLIASIAQAASTGAGKEVEIQYDKDTGVWTVACEYRSFMPNLHFMLSGLGGNVPLSISHETYVPETHGYCYLLVTINPLDTWQLPELMLIGNYLEFQFNQKRVGIAKLK</sequence>
<proteinExistence type="inferred from homology"/>
<dbReference type="InterPro" id="IPR021109">
    <property type="entry name" value="Peptidase_aspartic_dom_sf"/>
</dbReference>
<keyword evidence="5" id="KW-0378">Hydrolase</keyword>
<dbReference type="Pfam" id="PF03407">
    <property type="entry name" value="Nucleotid_trans"/>
    <property type="match status" value="1"/>
</dbReference>
<evidence type="ECO:0000313" key="9">
    <source>
        <dbReference type="Proteomes" id="UP000591131"/>
    </source>
</evidence>
<organism evidence="8 9">
    <name type="scientific">Perkinsus chesapeaki</name>
    <name type="common">Clam parasite</name>
    <name type="synonym">Perkinsus andrewsi</name>
    <dbReference type="NCBI Taxonomy" id="330153"/>
    <lineage>
        <taxon>Eukaryota</taxon>
        <taxon>Sar</taxon>
        <taxon>Alveolata</taxon>
        <taxon>Perkinsozoa</taxon>
        <taxon>Perkinsea</taxon>
        <taxon>Perkinsida</taxon>
        <taxon>Perkinsidae</taxon>
        <taxon>Perkinsus</taxon>
    </lineage>
</organism>
<keyword evidence="9" id="KW-1185">Reference proteome</keyword>
<dbReference type="CDD" id="cd05471">
    <property type="entry name" value="pepsin_like"/>
    <property type="match status" value="1"/>
</dbReference>
<dbReference type="SUPFAM" id="SSF50630">
    <property type="entry name" value="Acid proteases"/>
    <property type="match status" value="1"/>
</dbReference>
<dbReference type="GO" id="GO:0004190">
    <property type="term" value="F:aspartic-type endopeptidase activity"/>
    <property type="evidence" value="ECO:0007669"/>
    <property type="project" value="UniProtKB-KW"/>
</dbReference>
<accession>A0A7J6KYH2</accession>
<dbReference type="InterPro" id="IPR034164">
    <property type="entry name" value="Pepsin-like_dom"/>
</dbReference>
<dbReference type="Gene3D" id="2.40.70.10">
    <property type="entry name" value="Acid Proteases"/>
    <property type="match status" value="2"/>
</dbReference>
<evidence type="ECO:0000256" key="3">
    <source>
        <dbReference type="ARBA" id="ARBA00022729"/>
    </source>
</evidence>
<gene>
    <name evidence="8" type="ORF">FOL47_000263</name>
</gene>
<evidence type="ECO:0000259" key="7">
    <source>
        <dbReference type="PROSITE" id="PS51767"/>
    </source>
</evidence>
<keyword evidence="4" id="KW-0064">Aspartyl protease</keyword>
<dbReference type="EMBL" id="JAAPAO010001029">
    <property type="protein sequence ID" value="KAF4651639.1"/>
    <property type="molecule type" value="Genomic_DNA"/>
</dbReference>
<evidence type="ECO:0000256" key="2">
    <source>
        <dbReference type="ARBA" id="ARBA00022670"/>
    </source>
</evidence>
<dbReference type="InterPro" id="IPR005069">
    <property type="entry name" value="Nucl-diP-sugar_transferase"/>
</dbReference>
<evidence type="ECO:0000313" key="8">
    <source>
        <dbReference type="EMBL" id="KAF4651639.1"/>
    </source>
</evidence>
<keyword evidence="3" id="KW-0732">Signal</keyword>
<dbReference type="PANTHER" id="PTHR47965:SF12">
    <property type="entry name" value="ASPARTIC PROTEINASE 3-RELATED"/>
    <property type="match status" value="1"/>
</dbReference>
<dbReference type="InterPro" id="IPR001461">
    <property type="entry name" value="Aspartic_peptidase_A1"/>
</dbReference>
<comment type="similarity">
    <text evidence="1">Belongs to the peptidase A1 family.</text>
</comment>
<evidence type="ECO:0000256" key="4">
    <source>
        <dbReference type="ARBA" id="ARBA00022750"/>
    </source>
</evidence>
<evidence type="ECO:0000256" key="6">
    <source>
        <dbReference type="ARBA" id="ARBA00023145"/>
    </source>
</evidence>
<dbReference type="GO" id="GO:0006508">
    <property type="term" value="P:proteolysis"/>
    <property type="evidence" value="ECO:0007669"/>
    <property type="project" value="UniProtKB-KW"/>
</dbReference>
<dbReference type="PROSITE" id="PS51767">
    <property type="entry name" value="PEPTIDASE_A1"/>
    <property type="match status" value="1"/>
</dbReference>
<dbReference type="AlphaFoldDB" id="A0A7J6KYH2"/>
<feature type="domain" description="Peptidase A1" evidence="7">
    <location>
        <begin position="301"/>
        <end position="627"/>
    </location>
</feature>
<dbReference type="Proteomes" id="UP000591131">
    <property type="component" value="Unassembled WGS sequence"/>
</dbReference>
<dbReference type="InterPro" id="IPR033121">
    <property type="entry name" value="PEPTIDASE_A1"/>
</dbReference>
<reference evidence="8 9" key="1">
    <citation type="submission" date="2020-04" db="EMBL/GenBank/DDBJ databases">
        <title>Perkinsus chesapeaki whole genome sequence.</title>
        <authorList>
            <person name="Bogema D.R."/>
        </authorList>
    </citation>
    <scope>NUCLEOTIDE SEQUENCE [LARGE SCALE GENOMIC DNA]</scope>
    <source>
        <strain evidence="8">ATCC PRA-425</strain>
    </source>
</reference>
<keyword evidence="2" id="KW-0645">Protease</keyword>
<name>A0A7J6KYH2_PERCH</name>
<evidence type="ECO:0000256" key="5">
    <source>
        <dbReference type="ARBA" id="ARBA00022801"/>
    </source>
</evidence>
<dbReference type="OrthoDB" id="771136at2759"/>